<feature type="compositionally biased region" description="Low complexity" evidence="6">
    <location>
        <begin position="375"/>
        <end position="385"/>
    </location>
</feature>
<dbReference type="GO" id="GO:0009277">
    <property type="term" value="C:fungal-type cell wall"/>
    <property type="evidence" value="ECO:0007669"/>
    <property type="project" value="TreeGrafter"/>
</dbReference>
<dbReference type="PANTHER" id="PTHR10963">
    <property type="entry name" value="GLYCOSYL HYDROLASE-RELATED"/>
    <property type="match status" value="1"/>
</dbReference>
<dbReference type="STRING" id="759272.G0SFX7"/>
<protein>
    <submittedName>
        <fullName evidence="9">Putative cell wall protein</fullName>
    </submittedName>
</protein>
<feature type="signal peptide" evidence="7">
    <location>
        <begin position="1"/>
        <end position="19"/>
    </location>
</feature>
<dbReference type="GO" id="GO:0005975">
    <property type="term" value="P:carbohydrate metabolic process"/>
    <property type="evidence" value="ECO:0007669"/>
    <property type="project" value="InterPro"/>
</dbReference>
<dbReference type="Gene3D" id="2.60.120.200">
    <property type="match status" value="1"/>
</dbReference>
<evidence type="ECO:0000256" key="4">
    <source>
        <dbReference type="ARBA" id="ARBA00038074"/>
    </source>
</evidence>
<proteinExistence type="inferred from homology"/>
<reference evidence="9 10" key="1">
    <citation type="journal article" date="2011" name="Cell">
        <title>Insight into structure and assembly of the nuclear pore complex by utilizing the genome of a eukaryotic thermophile.</title>
        <authorList>
            <person name="Amlacher S."/>
            <person name="Sarges P."/>
            <person name="Flemming D."/>
            <person name="van Noort V."/>
            <person name="Kunze R."/>
            <person name="Devos D.P."/>
            <person name="Arumugam M."/>
            <person name="Bork P."/>
            <person name="Hurt E."/>
        </authorList>
    </citation>
    <scope>NUCLEOTIDE SEQUENCE [LARGE SCALE GENOMIC DNA]</scope>
    <source>
        <strain evidence="10">DSM 1495 / CBS 144.50 / IMI 039719</strain>
    </source>
</reference>
<dbReference type="InterPro" id="IPR000757">
    <property type="entry name" value="Beta-glucanase-like"/>
</dbReference>
<feature type="chain" id="PRO_5003409149" evidence="7">
    <location>
        <begin position="20"/>
        <end position="445"/>
    </location>
</feature>
<dbReference type="OMA" id="WNATANQ"/>
<dbReference type="InterPro" id="IPR013320">
    <property type="entry name" value="ConA-like_dom_sf"/>
</dbReference>
<keyword evidence="10" id="KW-1185">Reference proteome</keyword>
<dbReference type="eggNOG" id="ENOG502QVQI">
    <property type="taxonomic scope" value="Eukaryota"/>
</dbReference>
<dbReference type="InterPro" id="IPR050546">
    <property type="entry name" value="Glycosyl_Hydrlase_16"/>
</dbReference>
<dbReference type="AlphaFoldDB" id="G0SFX7"/>
<comment type="function">
    <text evidence="5">Dual chitinase/transglycosylase that plays a role in cell wall architecture. Chitinase and transglycosylase activities are coupled. Required for the polysaccharide cross-linking at the septa and the cell wall. More specifically, transfers chitin to 1,6-beta-glucan in the cell wall.</text>
</comment>
<evidence type="ECO:0000256" key="1">
    <source>
        <dbReference type="ARBA" id="ARBA00022729"/>
    </source>
</evidence>
<evidence type="ECO:0000256" key="6">
    <source>
        <dbReference type="SAM" id="MobiDB-lite"/>
    </source>
</evidence>
<evidence type="ECO:0000259" key="8">
    <source>
        <dbReference type="PROSITE" id="PS51762"/>
    </source>
</evidence>
<dbReference type="KEGG" id="cthr:CTHT_0072510"/>
<dbReference type="RefSeq" id="XP_006697510.1">
    <property type="nucleotide sequence ID" value="XM_006697447.1"/>
</dbReference>
<sequence>MVRTSVLGAALLGAASVLAVDPPSCSLDKKCPKEMPCCSQYGQCGVGAYCLGGCDPRMSYSLDSCLPAPVCKDKVYKMDSLDRYKDISEYLGDPKTADWVGQGEPLIYQGNTLLTMPPKSVGTVLATTTYMWYGSVRARLKTSRGRGVVTAFILYSDVKDEIDFEWVGVDLGTVQTNYYFQGIPNYTNTGNISISSNSYEDFHDYEIQWTPDEIRWLVDGKVGRVKKRSETWNATANQWDFPQTPARVQISIWPGGLETNAEGTINWAGGKIDWESDEIKNYGYYFATFAEVEVKCYRTDSPPGTNKGISYYYTDYRATNDTVVDGNKSTVIKSLLATGLDPTKGDPAKASKSGSASAAESSVFAIPGGGVGIGNPVPGSSSGSDGSSGSGTGTGRSSFCDGSSFSQDCTGGSDAGENAGVRGVRSGLGASAFAVVVGIAGLLFL</sequence>
<evidence type="ECO:0000256" key="5">
    <source>
        <dbReference type="ARBA" id="ARBA00093308"/>
    </source>
</evidence>
<dbReference type="GO" id="GO:0004553">
    <property type="term" value="F:hydrolase activity, hydrolyzing O-glycosyl compounds"/>
    <property type="evidence" value="ECO:0007669"/>
    <property type="project" value="InterPro"/>
</dbReference>
<dbReference type="SUPFAM" id="SSF49899">
    <property type="entry name" value="Concanavalin A-like lectins/glucanases"/>
    <property type="match status" value="1"/>
</dbReference>
<name>G0SFX7_CHATD</name>
<feature type="domain" description="GH16" evidence="8">
    <location>
        <begin position="88"/>
        <end position="283"/>
    </location>
</feature>
<organism evidence="10">
    <name type="scientific">Chaetomium thermophilum (strain DSM 1495 / CBS 144.50 / IMI 039719)</name>
    <name type="common">Thermochaetoides thermophila</name>
    <dbReference type="NCBI Taxonomy" id="759272"/>
    <lineage>
        <taxon>Eukaryota</taxon>
        <taxon>Fungi</taxon>
        <taxon>Dikarya</taxon>
        <taxon>Ascomycota</taxon>
        <taxon>Pezizomycotina</taxon>
        <taxon>Sordariomycetes</taxon>
        <taxon>Sordariomycetidae</taxon>
        <taxon>Sordariales</taxon>
        <taxon>Chaetomiaceae</taxon>
        <taxon>Thermochaetoides</taxon>
    </lineage>
</organism>
<dbReference type="GeneID" id="18261289"/>
<evidence type="ECO:0000313" key="10">
    <source>
        <dbReference type="Proteomes" id="UP000008066"/>
    </source>
</evidence>
<evidence type="ECO:0000256" key="3">
    <source>
        <dbReference type="ARBA" id="ARBA00023295"/>
    </source>
</evidence>
<dbReference type="PROSITE" id="PS51762">
    <property type="entry name" value="GH16_2"/>
    <property type="match status" value="1"/>
</dbReference>
<feature type="region of interest" description="Disordered" evidence="6">
    <location>
        <begin position="375"/>
        <end position="397"/>
    </location>
</feature>
<dbReference type="GO" id="GO:0016757">
    <property type="term" value="F:glycosyltransferase activity"/>
    <property type="evidence" value="ECO:0007669"/>
    <property type="project" value="TreeGrafter"/>
</dbReference>
<gene>
    <name evidence="9" type="ORF">CTHT_0072510</name>
</gene>
<dbReference type="PANTHER" id="PTHR10963:SF22">
    <property type="entry name" value="GLYCOSIDASE CRH2-RELATED"/>
    <property type="match status" value="1"/>
</dbReference>
<keyword evidence="3" id="KW-0326">Glycosidase</keyword>
<dbReference type="OrthoDB" id="4781at2759"/>
<accession>G0SFX7</accession>
<dbReference type="FunFam" id="2.60.120.200:FF:000159">
    <property type="entry name" value="Glycosidase"/>
    <property type="match status" value="1"/>
</dbReference>
<comment type="similarity">
    <text evidence="4">Belongs to the glycosyl hydrolase 16 family. CRH1 subfamily.</text>
</comment>
<dbReference type="Pfam" id="PF00722">
    <property type="entry name" value="Glyco_hydro_16"/>
    <property type="match status" value="1"/>
</dbReference>
<dbReference type="GO" id="GO:0031505">
    <property type="term" value="P:fungal-type cell wall organization"/>
    <property type="evidence" value="ECO:0007669"/>
    <property type="project" value="TreeGrafter"/>
</dbReference>
<evidence type="ECO:0000256" key="7">
    <source>
        <dbReference type="SAM" id="SignalP"/>
    </source>
</evidence>
<evidence type="ECO:0000256" key="2">
    <source>
        <dbReference type="ARBA" id="ARBA00022801"/>
    </source>
</evidence>
<dbReference type="Proteomes" id="UP000008066">
    <property type="component" value="Unassembled WGS sequence"/>
</dbReference>
<dbReference type="EMBL" id="GL988047">
    <property type="protein sequence ID" value="EGS17892.1"/>
    <property type="molecule type" value="Genomic_DNA"/>
</dbReference>
<evidence type="ECO:0000313" key="9">
    <source>
        <dbReference type="EMBL" id="EGS17892.1"/>
    </source>
</evidence>
<dbReference type="HOGENOM" id="CLU_040459_0_0_1"/>
<keyword evidence="2" id="KW-0378">Hydrolase</keyword>
<keyword evidence="1 7" id="KW-0732">Signal</keyword>